<feature type="region of interest" description="Disordered" evidence="1">
    <location>
        <begin position="193"/>
        <end position="234"/>
    </location>
</feature>
<evidence type="ECO:0000256" key="1">
    <source>
        <dbReference type="SAM" id="MobiDB-lite"/>
    </source>
</evidence>
<name>A0A9P3GKE3_9APHY</name>
<dbReference type="EMBL" id="BPQB01000073">
    <property type="protein sequence ID" value="GJE97518.1"/>
    <property type="molecule type" value="Genomic_DNA"/>
</dbReference>
<comment type="caution">
    <text evidence="2">The sequence shown here is derived from an EMBL/GenBank/DDBJ whole genome shotgun (WGS) entry which is preliminary data.</text>
</comment>
<protein>
    <submittedName>
        <fullName evidence="2">Uncharacterized protein</fullName>
    </submittedName>
</protein>
<dbReference type="AlphaFoldDB" id="A0A9P3GKE3"/>
<feature type="compositionally biased region" description="Low complexity" evidence="1">
    <location>
        <begin position="201"/>
        <end position="226"/>
    </location>
</feature>
<sequence length="234" mass="25204">MASCTSSRPPPLLLLARPHDHAHARTRINLRVSRPPSPLHPHAAPALPTLVHAGAHGRCRGLGLSSCVQGTQVTQSRSHKARLDTLAHGRGCPAPWNSSDLLCAVSGRSLYVKVMNETMPGRLLARVTTAVHLDFAVTRLPFKASPVENISHWLESLHYFLSPIVCGIEQVPSTAAHSDPRLPSFESCSITPRAAYPGPRRPSICARAASPASRRRPAQSSPRIPQAPSIQAKL</sequence>
<gene>
    <name evidence="2" type="ORF">PsYK624_137390</name>
</gene>
<reference evidence="2 3" key="1">
    <citation type="submission" date="2021-08" db="EMBL/GenBank/DDBJ databases">
        <title>Draft Genome Sequence of Phanerochaete sordida strain YK-624.</title>
        <authorList>
            <person name="Mori T."/>
            <person name="Dohra H."/>
            <person name="Suzuki T."/>
            <person name="Kawagishi H."/>
            <person name="Hirai H."/>
        </authorList>
    </citation>
    <scope>NUCLEOTIDE SEQUENCE [LARGE SCALE GENOMIC DNA]</scope>
    <source>
        <strain evidence="2 3">YK-624</strain>
    </source>
</reference>
<keyword evidence="3" id="KW-1185">Reference proteome</keyword>
<dbReference type="Proteomes" id="UP000703269">
    <property type="component" value="Unassembled WGS sequence"/>
</dbReference>
<proteinExistence type="predicted"/>
<evidence type="ECO:0000313" key="2">
    <source>
        <dbReference type="EMBL" id="GJE97518.1"/>
    </source>
</evidence>
<organism evidence="2 3">
    <name type="scientific">Phanerochaete sordida</name>
    <dbReference type="NCBI Taxonomy" id="48140"/>
    <lineage>
        <taxon>Eukaryota</taxon>
        <taxon>Fungi</taxon>
        <taxon>Dikarya</taxon>
        <taxon>Basidiomycota</taxon>
        <taxon>Agaricomycotina</taxon>
        <taxon>Agaricomycetes</taxon>
        <taxon>Polyporales</taxon>
        <taxon>Phanerochaetaceae</taxon>
        <taxon>Phanerochaete</taxon>
    </lineage>
</organism>
<evidence type="ECO:0000313" key="3">
    <source>
        <dbReference type="Proteomes" id="UP000703269"/>
    </source>
</evidence>
<accession>A0A9P3GKE3</accession>